<dbReference type="GO" id="GO:0016491">
    <property type="term" value="F:oxidoreductase activity"/>
    <property type="evidence" value="ECO:0007669"/>
    <property type="project" value="UniProtKB-KW"/>
</dbReference>
<sequence>MSENKKVRVGLCGAGFAGKFHAYGINRAYGVDAQVSVLCEPNRELAEQVAAKYGIPRICADYKELLNDASLNVIDLCTPTNMHHVMIEEALSAGKHVICEKPLTGYFGEPGDPQLVGEVDRKKMYEVVASRLDRLREAVKKSGRLFMYAENWIYAPAVTKSAEILRASKDKIMLMKADESHSGAHTRLADEWKNSGGGALIRQGCHPLSAVLFLKRTEAAARGEAYSVRDVYGDVGTALSNLPESERGAIVARPKDVEDTGMMQLTFGDGTKATVFASDAIPGGIRNTVEVNTTGGNMYCNICQNNSLVSYAANDETLKDVYVTGNVETKRGYQYVMLEEEWFRGQIQEFQDFMECVAFDREPLSNIDIACETAQLMYAAYLSAAEGRKLPFHGL</sequence>
<evidence type="ECO:0000259" key="3">
    <source>
        <dbReference type="Pfam" id="PF01408"/>
    </source>
</evidence>
<evidence type="ECO:0000313" key="5">
    <source>
        <dbReference type="EMBL" id="ANZ43935.1"/>
    </source>
</evidence>
<dbReference type="PANTHER" id="PTHR42840">
    <property type="entry name" value="NAD(P)-BINDING ROSSMANN-FOLD SUPERFAMILY PROTEIN-RELATED"/>
    <property type="match status" value="1"/>
</dbReference>
<organism evidence="5 6">
    <name type="scientific">Cloacibacillus porcorum</name>
    <dbReference type="NCBI Taxonomy" id="1197717"/>
    <lineage>
        <taxon>Bacteria</taxon>
        <taxon>Thermotogati</taxon>
        <taxon>Synergistota</taxon>
        <taxon>Synergistia</taxon>
        <taxon>Synergistales</taxon>
        <taxon>Synergistaceae</taxon>
        <taxon>Cloacibacillus</taxon>
    </lineage>
</organism>
<evidence type="ECO:0000256" key="2">
    <source>
        <dbReference type="ARBA" id="ARBA00023002"/>
    </source>
</evidence>
<dbReference type="RefSeq" id="WP_066742331.1">
    <property type="nucleotide sequence ID" value="NZ_CP016757.1"/>
</dbReference>
<feature type="domain" description="Gfo/Idh/MocA-like oxidoreductase N-terminal" evidence="3">
    <location>
        <begin position="7"/>
        <end position="104"/>
    </location>
</feature>
<accession>A0A1B2I1T3</accession>
<dbReference type="GeneID" id="83056583"/>
<dbReference type="OrthoDB" id="9815825at2"/>
<dbReference type="GO" id="GO:0000166">
    <property type="term" value="F:nucleotide binding"/>
    <property type="evidence" value="ECO:0007669"/>
    <property type="project" value="InterPro"/>
</dbReference>
<evidence type="ECO:0000259" key="4">
    <source>
        <dbReference type="Pfam" id="PF22725"/>
    </source>
</evidence>
<dbReference type="Gene3D" id="3.40.50.720">
    <property type="entry name" value="NAD(P)-binding Rossmann-like Domain"/>
    <property type="match status" value="1"/>
</dbReference>
<feature type="domain" description="GFO/IDH/MocA-like oxidoreductase" evidence="4">
    <location>
        <begin position="191"/>
        <end position="297"/>
    </location>
</feature>
<dbReference type="Pfam" id="PF01408">
    <property type="entry name" value="GFO_IDH_MocA"/>
    <property type="match status" value="1"/>
</dbReference>
<name>A0A1B2I1T3_9BACT</name>
<dbReference type="EMBL" id="CP016757">
    <property type="protein sequence ID" value="ANZ43935.1"/>
    <property type="molecule type" value="Genomic_DNA"/>
</dbReference>
<evidence type="ECO:0000313" key="6">
    <source>
        <dbReference type="Proteomes" id="UP000093044"/>
    </source>
</evidence>
<reference evidence="5" key="1">
    <citation type="submission" date="2016-08" db="EMBL/GenBank/DDBJ databases">
        <title>Complete genome of Cloacibacillus porcorum.</title>
        <authorList>
            <person name="Looft T."/>
            <person name="Bayles D.O."/>
            <person name="Alt D.P."/>
        </authorList>
    </citation>
    <scope>NUCLEOTIDE SEQUENCE [LARGE SCALE GENOMIC DNA]</scope>
    <source>
        <strain evidence="5">CL-84</strain>
    </source>
</reference>
<dbReference type="InterPro" id="IPR055170">
    <property type="entry name" value="GFO_IDH_MocA-like_dom"/>
</dbReference>
<dbReference type="SUPFAM" id="SSF51735">
    <property type="entry name" value="NAD(P)-binding Rossmann-fold domains"/>
    <property type="match status" value="1"/>
</dbReference>
<dbReference type="AlphaFoldDB" id="A0A1B2I1T3"/>
<protein>
    <submittedName>
        <fullName evidence="5">Oxidoreductase</fullName>
    </submittedName>
</protein>
<keyword evidence="2" id="KW-0560">Oxidoreductase</keyword>
<dbReference type="Proteomes" id="UP000093044">
    <property type="component" value="Chromosome"/>
</dbReference>
<proteinExistence type="inferred from homology"/>
<evidence type="ECO:0000256" key="1">
    <source>
        <dbReference type="ARBA" id="ARBA00010928"/>
    </source>
</evidence>
<dbReference type="PANTHER" id="PTHR42840:SF3">
    <property type="entry name" value="BINDING ROSSMANN FOLD OXIDOREDUCTASE, PUTATIVE (AFU_ORTHOLOGUE AFUA_2G10240)-RELATED"/>
    <property type="match status" value="1"/>
</dbReference>
<dbReference type="InterPro" id="IPR036291">
    <property type="entry name" value="NAD(P)-bd_dom_sf"/>
</dbReference>
<dbReference type="Gene3D" id="3.30.360.10">
    <property type="entry name" value="Dihydrodipicolinate Reductase, domain 2"/>
    <property type="match status" value="1"/>
</dbReference>
<dbReference type="SUPFAM" id="SSF55347">
    <property type="entry name" value="Glyceraldehyde-3-phosphate dehydrogenase-like, C-terminal domain"/>
    <property type="match status" value="1"/>
</dbReference>
<gene>
    <name evidence="5" type="ORF">BED41_01805</name>
</gene>
<dbReference type="Pfam" id="PF22725">
    <property type="entry name" value="GFO_IDH_MocA_C3"/>
    <property type="match status" value="1"/>
</dbReference>
<dbReference type="STRING" id="1197717.BED41_01805"/>
<keyword evidence="6" id="KW-1185">Reference proteome</keyword>
<dbReference type="KEGG" id="cpor:BED41_01805"/>
<comment type="similarity">
    <text evidence="1">Belongs to the Gfo/Idh/MocA family.</text>
</comment>
<dbReference type="InterPro" id="IPR000683">
    <property type="entry name" value="Gfo/Idh/MocA-like_OxRdtase_N"/>
</dbReference>